<keyword evidence="3" id="KW-0540">Nuclease</keyword>
<feature type="domain" description="Calcineurin-like phosphoesterase" evidence="2">
    <location>
        <begin position="8"/>
        <end position="192"/>
    </location>
</feature>
<dbReference type="InterPro" id="IPR050535">
    <property type="entry name" value="DNA_Repair-Maintenance_Comp"/>
</dbReference>
<reference evidence="3" key="1">
    <citation type="submission" date="2020-10" db="EMBL/GenBank/DDBJ databases">
        <authorList>
            <person name="Gilroy R."/>
        </authorList>
    </citation>
    <scope>NUCLEOTIDE SEQUENCE</scope>
    <source>
        <strain evidence="3">ChiW13-3771</strain>
    </source>
</reference>
<dbReference type="AlphaFoldDB" id="A0A9D1EGU7"/>
<proteinExistence type="predicted"/>
<dbReference type="CDD" id="cd00840">
    <property type="entry name" value="MPP_Mre11_N"/>
    <property type="match status" value="1"/>
</dbReference>
<evidence type="ECO:0000313" key="4">
    <source>
        <dbReference type="Proteomes" id="UP000824201"/>
    </source>
</evidence>
<reference evidence="3" key="2">
    <citation type="journal article" date="2021" name="PeerJ">
        <title>Extensive microbial diversity within the chicken gut microbiome revealed by metagenomics and culture.</title>
        <authorList>
            <person name="Gilroy R."/>
            <person name="Ravi A."/>
            <person name="Getino M."/>
            <person name="Pursley I."/>
            <person name="Horton D.L."/>
            <person name="Alikhan N.F."/>
            <person name="Baker D."/>
            <person name="Gharbi K."/>
            <person name="Hall N."/>
            <person name="Watson M."/>
            <person name="Adriaenssens E.M."/>
            <person name="Foster-Nyarko E."/>
            <person name="Jarju S."/>
            <person name="Secka A."/>
            <person name="Antonio M."/>
            <person name="Oren A."/>
            <person name="Chaudhuri R.R."/>
            <person name="La Ragione R."/>
            <person name="Hildebrand F."/>
            <person name="Pallen M.J."/>
        </authorList>
    </citation>
    <scope>NUCLEOTIDE SEQUENCE</scope>
    <source>
        <strain evidence="3">ChiW13-3771</strain>
    </source>
</reference>
<organism evidence="3 4">
    <name type="scientific">Candidatus Fimimorpha faecalis</name>
    <dbReference type="NCBI Taxonomy" id="2840824"/>
    <lineage>
        <taxon>Bacteria</taxon>
        <taxon>Bacillati</taxon>
        <taxon>Bacillota</taxon>
        <taxon>Clostridia</taxon>
        <taxon>Eubacteriales</taxon>
        <taxon>Candidatus Fimimorpha</taxon>
    </lineage>
</organism>
<accession>A0A9D1EGU7</accession>
<dbReference type="Pfam" id="PF00149">
    <property type="entry name" value="Metallophos"/>
    <property type="match status" value="1"/>
</dbReference>
<dbReference type="Gene3D" id="3.60.21.10">
    <property type="match status" value="1"/>
</dbReference>
<keyword evidence="3" id="KW-0269">Exonuclease</keyword>
<keyword evidence="1" id="KW-0378">Hydrolase</keyword>
<sequence length="363" mass="41757">MERRAGVNFIHIADTHLGMQPDPGKHWSKKRAEELWDTFRTVIQICNEKLVDLLLISGDLFHHRPLKREVKEVNYLFSTLKHTKVVLIAGNHDYISKGTAYEEVEWAKQVTMLSQETIQSVYFPELDTEVSGFSYHSREITERLYDDVSRGERGRIQILLGHGGDERHVPFDRKQLAKAGFDYVALGHIHKPELWLEEKMAYAGALEPTDKNDMGQHGYIIGEIELNTEKTKAITQFKLVPIAKREYVSLRSKVTVESTNVGLLENIASMIVQNGEENIYKITLEGNYDPEAPLNPDLLYRTGNVVQVIDETKPDYDVDILSYEHQEDVIGMYIQEFQKESMDEKKQKALFYGINALLKQEES</sequence>
<protein>
    <submittedName>
        <fullName evidence="3">DNA repair exonuclease</fullName>
    </submittedName>
</protein>
<evidence type="ECO:0000256" key="1">
    <source>
        <dbReference type="ARBA" id="ARBA00022801"/>
    </source>
</evidence>
<gene>
    <name evidence="3" type="ORF">IAC96_14370</name>
</gene>
<dbReference type="InterPro" id="IPR004843">
    <property type="entry name" value="Calcineurin-like_PHP"/>
</dbReference>
<dbReference type="InterPro" id="IPR041796">
    <property type="entry name" value="Mre11_N"/>
</dbReference>
<comment type="caution">
    <text evidence="3">The sequence shown here is derived from an EMBL/GenBank/DDBJ whole genome shotgun (WGS) entry which is preliminary data.</text>
</comment>
<dbReference type="PANTHER" id="PTHR30337">
    <property type="entry name" value="COMPONENT OF ATP-DEPENDENT DSDNA EXONUCLEASE"/>
    <property type="match status" value="1"/>
</dbReference>
<dbReference type="Proteomes" id="UP000824201">
    <property type="component" value="Unassembled WGS sequence"/>
</dbReference>
<dbReference type="InterPro" id="IPR029052">
    <property type="entry name" value="Metallo-depent_PP-like"/>
</dbReference>
<dbReference type="SUPFAM" id="SSF56300">
    <property type="entry name" value="Metallo-dependent phosphatases"/>
    <property type="match status" value="1"/>
</dbReference>
<name>A0A9D1EGU7_9FIRM</name>
<dbReference type="GO" id="GO:0004527">
    <property type="term" value="F:exonuclease activity"/>
    <property type="evidence" value="ECO:0007669"/>
    <property type="project" value="UniProtKB-KW"/>
</dbReference>
<dbReference type="EMBL" id="DVHN01000199">
    <property type="protein sequence ID" value="HIR90126.1"/>
    <property type="molecule type" value="Genomic_DNA"/>
</dbReference>
<evidence type="ECO:0000259" key="2">
    <source>
        <dbReference type="Pfam" id="PF00149"/>
    </source>
</evidence>
<evidence type="ECO:0000313" key="3">
    <source>
        <dbReference type="EMBL" id="HIR90126.1"/>
    </source>
</evidence>